<reference evidence="2" key="1">
    <citation type="journal article" date="2020" name="Stud. Mycol.">
        <title>101 Dothideomycetes genomes: a test case for predicting lifestyles and emergence of pathogens.</title>
        <authorList>
            <person name="Haridas S."/>
            <person name="Albert R."/>
            <person name="Binder M."/>
            <person name="Bloem J."/>
            <person name="Labutti K."/>
            <person name="Salamov A."/>
            <person name="Andreopoulos B."/>
            <person name="Baker S."/>
            <person name="Barry K."/>
            <person name="Bills G."/>
            <person name="Bluhm B."/>
            <person name="Cannon C."/>
            <person name="Castanera R."/>
            <person name="Culley D."/>
            <person name="Daum C."/>
            <person name="Ezra D."/>
            <person name="Gonzalez J."/>
            <person name="Henrissat B."/>
            <person name="Kuo A."/>
            <person name="Liang C."/>
            <person name="Lipzen A."/>
            <person name="Lutzoni F."/>
            <person name="Magnuson J."/>
            <person name="Mondo S."/>
            <person name="Nolan M."/>
            <person name="Ohm R."/>
            <person name="Pangilinan J."/>
            <person name="Park H.-J."/>
            <person name="Ramirez L."/>
            <person name="Alfaro M."/>
            <person name="Sun H."/>
            <person name="Tritt A."/>
            <person name="Yoshinaga Y."/>
            <person name="Zwiers L.-H."/>
            <person name="Turgeon B."/>
            <person name="Goodwin S."/>
            <person name="Spatafora J."/>
            <person name="Crous P."/>
            <person name="Grigoriev I."/>
        </authorList>
    </citation>
    <scope>NUCLEOTIDE SEQUENCE</scope>
    <source>
        <strain evidence="2">CBS 109.77</strain>
    </source>
</reference>
<dbReference type="Pfam" id="PF11937">
    <property type="entry name" value="DUF3455"/>
    <property type="match status" value="1"/>
</dbReference>
<evidence type="ECO:0000313" key="2">
    <source>
        <dbReference type="EMBL" id="KAF2787686.1"/>
    </source>
</evidence>
<dbReference type="EMBL" id="MU002291">
    <property type="protein sequence ID" value="KAF2787686.1"/>
    <property type="molecule type" value="Genomic_DNA"/>
</dbReference>
<feature type="signal peptide" evidence="1">
    <location>
        <begin position="1"/>
        <end position="20"/>
    </location>
</feature>
<evidence type="ECO:0000256" key="1">
    <source>
        <dbReference type="SAM" id="SignalP"/>
    </source>
</evidence>
<keyword evidence="3" id="KW-1185">Reference proteome</keyword>
<dbReference type="AlphaFoldDB" id="A0A6A6WU68"/>
<organism evidence="2 3">
    <name type="scientific">Melanomma pulvis-pyrius CBS 109.77</name>
    <dbReference type="NCBI Taxonomy" id="1314802"/>
    <lineage>
        <taxon>Eukaryota</taxon>
        <taxon>Fungi</taxon>
        <taxon>Dikarya</taxon>
        <taxon>Ascomycota</taxon>
        <taxon>Pezizomycotina</taxon>
        <taxon>Dothideomycetes</taxon>
        <taxon>Pleosporomycetidae</taxon>
        <taxon>Pleosporales</taxon>
        <taxon>Melanommataceae</taxon>
        <taxon>Melanomma</taxon>
    </lineage>
</organism>
<dbReference type="OrthoDB" id="1859733at2759"/>
<evidence type="ECO:0008006" key="4">
    <source>
        <dbReference type="Google" id="ProtNLM"/>
    </source>
</evidence>
<accession>A0A6A6WU68</accession>
<dbReference type="InterPro" id="IPR021851">
    <property type="entry name" value="DUF3455"/>
</dbReference>
<feature type="chain" id="PRO_5025441984" description="Malate dehydrogenase" evidence="1">
    <location>
        <begin position="21"/>
        <end position="240"/>
    </location>
</feature>
<proteinExistence type="predicted"/>
<dbReference type="Proteomes" id="UP000799757">
    <property type="component" value="Unassembled WGS sequence"/>
</dbReference>
<protein>
    <recommendedName>
        <fullName evidence="4">Malate dehydrogenase</fullName>
    </recommendedName>
</protein>
<sequence length="240" mass="24943">MIFTNTITLILALAPAALFAAPTPTSDSLVNIIAARSLPAKALKALEDGVCDLARASMPIAPTPLPIPGAGLKLAHVAIGRGVQNYTCTTASATEKPVAVGAIASLFNATCNAVRAPSVLADVTTMALNYAVPTSEIAQHLLSGHHEFTAAGSPLFVLDTDLHKYGYIQAKKNGTSDAPATASKGTNNLGSVSWLKLVATEGDFKEVYRLNTAGGVAPKTCEGLQGQFSVPYAAEYWFWA</sequence>
<name>A0A6A6WU68_9PLEO</name>
<dbReference type="PANTHER" id="PTHR35567:SF1">
    <property type="entry name" value="CONSERVED FUNGAL PROTEIN (AFU_ORTHOLOGUE AFUA_1G14230)"/>
    <property type="match status" value="1"/>
</dbReference>
<evidence type="ECO:0000313" key="3">
    <source>
        <dbReference type="Proteomes" id="UP000799757"/>
    </source>
</evidence>
<dbReference type="PANTHER" id="PTHR35567">
    <property type="entry name" value="MALATE DEHYDROGENASE (AFU_ORTHOLOGUE AFUA_2G13800)"/>
    <property type="match status" value="1"/>
</dbReference>
<keyword evidence="1" id="KW-0732">Signal</keyword>
<gene>
    <name evidence="2" type="ORF">K505DRAFT_257153</name>
</gene>